<comment type="caution">
    <text evidence="1">The sequence shown here is derived from an EMBL/GenBank/DDBJ whole genome shotgun (WGS) entry which is preliminary data.</text>
</comment>
<dbReference type="AlphaFoldDB" id="A0A1Y1RN20"/>
<dbReference type="EMBL" id="LXWF01000043">
    <property type="protein sequence ID" value="ORC15417.1"/>
    <property type="molecule type" value="Genomic_DNA"/>
</dbReference>
<keyword evidence="2" id="KW-1185">Reference proteome</keyword>
<accession>A0A1Y1RN20</accession>
<reference evidence="1 2" key="1">
    <citation type="submission" date="2016-05" db="EMBL/GenBank/DDBJ databases">
        <title>Draft genome sequence of a porcine commensal Rothia nasimurium.</title>
        <authorList>
            <person name="Gaiser R.A."/>
            <person name="Van Baarlen P."/>
            <person name="Wells J.M."/>
        </authorList>
    </citation>
    <scope>NUCLEOTIDE SEQUENCE [LARGE SCALE GENOMIC DNA]</scope>
    <source>
        <strain evidence="1 2">PT-32</strain>
    </source>
</reference>
<evidence type="ECO:0008006" key="3">
    <source>
        <dbReference type="Google" id="ProtNLM"/>
    </source>
</evidence>
<evidence type="ECO:0000313" key="2">
    <source>
        <dbReference type="Proteomes" id="UP000192359"/>
    </source>
</evidence>
<proteinExistence type="predicted"/>
<sequence length="285" mass="30624">MTEAIFHKFFDDAAVFPPGLAPLGRAVQEHIQRSHDTVADRFVGPLVLPFSSIAEAAKLAGSEPIEISAVGTADQLQELRQLLAQGIAPSTIVGAELKTGELSAEGALEEAAALKRERPDLDLYLELSYEQVTGQMLSALAGQGISLKFRTGGVTADLFPSSEQIIDVMALALEHGVPFKFTAGLHRAMRYTDEVTGFQHFGFANIAAAIDTLQRGGDKQAALAVLESDDQDAVGQHITAPDTIWREAFQSFGTCSVPEPTETLHHMGLMSPETLQRLTITQEGK</sequence>
<dbReference type="RefSeq" id="WP_083093234.1">
    <property type="nucleotide sequence ID" value="NZ_LXWF01000043.1"/>
</dbReference>
<protein>
    <recommendedName>
        <fullName evidence="3">Transaldolase</fullName>
    </recommendedName>
</protein>
<name>A0A1Y1RN20_9MICC</name>
<dbReference type="Proteomes" id="UP000192359">
    <property type="component" value="Unassembled WGS sequence"/>
</dbReference>
<gene>
    <name evidence="1" type="ORF">A7979_06655</name>
</gene>
<organism evidence="1 2">
    <name type="scientific">Rothia nasimurium</name>
    <dbReference type="NCBI Taxonomy" id="85336"/>
    <lineage>
        <taxon>Bacteria</taxon>
        <taxon>Bacillati</taxon>
        <taxon>Actinomycetota</taxon>
        <taxon>Actinomycetes</taxon>
        <taxon>Micrococcales</taxon>
        <taxon>Micrococcaceae</taxon>
        <taxon>Rothia</taxon>
    </lineage>
</organism>
<dbReference type="OrthoDB" id="9778153at2"/>
<evidence type="ECO:0000313" key="1">
    <source>
        <dbReference type="EMBL" id="ORC15417.1"/>
    </source>
</evidence>